<evidence type="ECO:0000256" key="8">
    <source>
        <dbReference type="SAM" id="MobiDB-lite"/>
    </source>
</evidence>
<feature type="compositionally biased region" description="Basic residues" evidence="8">
    <location>
        <begin position="202"/>
        <end position="212"/>
    </location>
</feature>
<keyword evidence="10" id="KW-0732">Signal</keyword>
<protein>
    <submittedName>
        <fullName evidence="12">Signal peptide peptidase-like 2B</fullName>
    </submittedName>
</protein>
<evidence type="ECO:0000256" key="6">
    <source>
        <dbReference type="ARBA" id="ARBA00022989"/>
    </source>
</evidence>
<dbReference type="EMBL" id="NEDP02076734">
    <property type="protein sequence ID" value="OWF35271.1"/>
    <property type="molecule type" value="Genomic_DNA"/>
</dbReference>
<comment type="similarity">
    <text evidence="2">Belongs to the peptidase A22B family.</text>
</comment>
<dbReference type="InterPro" id="IPR046450">
    <property type="entry name" value="PA_dom_sf"/>
</dbReference>
<dbReference type="Proteomes" id="UP000242188">
    <property type="component" value="Unassembled WGS sequence"/>
</dbReference>
<feature type="transmembrane region" description="Helical" evidence="9">
    <location>
        <begin position="258"/>
        <end position="283"/>
    </location>
</feature>
<gene>
    <name evidence="12" type="ORF">KP79_PYT22804</name>
</gene>
<evidence type="ECO:0000256" key="9">
    <source>
        <dbReference type="SAM" id="Phobius"/>
    </source>
</evidence>
<feature type="transmembrane region" description="Helical" evidence="9">
    <location>
        <begin position="479"/>
        <end position="497"/>
    </location>
</feature>
<dbReference type="GO" id="GO:0005765">
    <property type="term" value="C:lysosomal membrane"/>
    <property type="evidence" value="ECO:0007669"/>
    <property type="project" value="TreeGrafter"/>
</dbReference>
<dbReference type="GO" id="GO:0030660">
    <property type="term" value="C:Golgi-associated vesicle membrane"/>
    <property type="evidence" value="ECO:0007669"/>
    <property type="project" value="TreeGrafter"/>
</dbReference>
<feature type="chain" id="PRO_5012623020" evidence="10">
    <location>
        <begin position="21"/>
        <end position="557"/>
    </location>
</feature>
<dbReference type="AlphaFoldDB" id="A0A210PFN5"/>
<evidence type="ECO:0000256" key="3">
    <source>
        <dbReference type="ARBA" id="ARBA00022692"/>
    </source>
</evidence>
<comment type="subcellular location">
    <subcellularLocation>
        <location evidence="1">Endosome membrane</location>
        <topology evidence="1">Multi-pass membrane protein</topology>
    </subcellularLocation>
</comment>
<keyword evidence="7 9" id="KW-0472">Membrane</keyword>
<feature type="domain" description="PA" evidence="11">
    <location>
        <begin position="61"/>
        <end position="146"/>
    </location>
</feature>
<evidence type="ECO:0000256" key="10">
    <source>
        <dbReference type="SAM" id="SignalP"/>
    </source>
</evidence>
<evidence type="ECO:0000313" key="12">
    <source>
        <dbReference type="EMBL" id="OWF35271.1"/>
    </source>
</evidence>
<feature type="transmembrane region" description="Helical" evidence="9">
    <location>
        <begin position="418"/>
        <end position="438"/>
    </location>
</feature>
<feature type="transmembrane region" description="Helical" evidence="9">
    <location>
        <begin position="327"/>
        <end position="347"/>
    </location>
</feature>
<keyword evidence="5" id="KW-0378">Hydrolase</keyword>
<evidence type="ECO:0000259" key="11">
    <source>
        <dbReference type="Pfam" id="PF02225"/>
    </source>
</evidence>
<dbReference type="GO" id="GO:0042500">
    <property type="term" value="F:aspartic endopeptidase activity, intramembrane cleaving"/>
    <property type="evidence" value="ECO:0007669"/>
    <property type="project" value="InterPro"/>
</dbReference>
<feature type="compositionally biased region" description="Acidic residues" evidence="8">
    <location>
        <begin position="217"/>
        <end position="226"/>
    </location>
</feature>
<dbReference type="InterPro" id="IPR038359">
    <property type="entry name" value="Connexin_N_sf"/>
</dbReference>
<dbReference type="GO" id="GO:0098553">
    <property type="term" value="C:lumenal side of endoplasmic reticulum membrane"/>
    <property type="evidence" value="ECO:0007669"/>
    <property type="project" value="TreeGrafter"/>
</dbReference>
<dbReference type="Pfam" id="PF04258">
    <property type="entry name" value="Peptidase_A22B"/>
    <property type="match status" value="1"/>
</dbReference>
<reference evidence="12 13" key="1">
    <citation type="journal article" date="2017" name="Nat. Ecol. Evol.">
        <title>Scallop genome provides insights into evolution of bilaterian karyotype and development.</title>
        <authorList>
            <person name="Wang S."/>
            <person name="Zhang J."/>
            <person name="Jiao W."/>
            <person name="Li J."/>
            <person name="Xun X."/>
            <person name="Sun Y."/>
            <person name="Guo X."/>
            <person name="Huan P."/>
            <person name="Dong B."/>
            <person name="Zhang L."/>
            <person name="Hu X."/>
            <person name="Sun X."/>
            <person name="Wang J."/>
            <person name="Zhao C."/>
            <person name="Wang Y."/>
            <person name="Wang D."/>
            <person name="Huang X."/>
            <person name="Wang R."/>
            <person name="Lv J."/>
            <person name="Li Y."/>
            <person name="Zhang Z."/>
            <person name="Liu B."/>
            <person name="Lu W."/>
            <person name="Hui Y."/>
            <person name="Liang J."/>
            <person name="Zhou Z."/>
            <person name="Hou R."/>
            <person name="Li X."/>
            <person name="Liu Y."/>
            <person name="Li H."/>
            <person name="Ning X."/>
            <person name="Lin Y."/>
            <person name="Zhao L."/>
            <person name="Xing Q."/>
            <person name="Dou J."/>
            <person name="Li Y."/>
            <person name="Mao J."/>
            <person name="Guo H."/>
            <person name="Dou H."/>
            <person name="Li T."/>
            <person name="Mu C."/>
            <person name="Jiang W."/>
            <person name="Fu Q."/>
            <person name="Fu X."/>
            <person name="Miao Y."/>
            <person name="Liu J."/>
            <person name="Yu Q."/>
            <person name="Li R."/>
            <person name="Liao H."/>
            <person name="Li X."/>
            <person name="Kong Y."/>
            <person name="Jiang Z."/>
            <person name="Chourrout D."/>
            <person name="Li R."/>
            <person name="Bao Z."/>
        </authorList>
    </citation>
    <scope>NUCLEOTIDE SEQUENCE [LARGE SCALE GENOMIC DNA]</scope>
    <source>
        <strain evidence="12 13">PY_sf001</strain>
    </source>
</reference>
<dbReference type="STRING" id="6573.A0A210PFN5"/>
<sequence>MANLLFVYVVWLSVIPLSSADLGVVFVRPTGSGEEWQDHYCINYNPHFQKLPYHREQAATHSLVDLSTDWGCLDSHGYNKVDADNHVVAVARGNCTFSEKALMAQQHKSAALLIVTKSVLVPIANITEYGMINITVAGIQTKDFTQIQNIGPSVDLLMYSPGLRDEFDPCMVVLFVLAVGCVTIGGYWSGLRRHERSEKSQKSKKRKRKSKKAKNDNDDDSEDEDESVDLTFPSIIVFVLMSSTFLVLLFFFYDYLVYVVIVMFCMAGTAGLFGCIQPLWDFIPCNTRLPANKVPCFSDRPQIKNIVLVLLCAGVAIFWGIQRHESYAWVIQDFLGVTFCINILRIIQMPNLKICGILLLALFVYDVFFVFITPLITTSGKSIMVDVATGGSSTTGEQLPMVFAVPRLTPSPLNVCDLPMSLLGFGDIIIPGLLVGFNHGIDLKVQSRKVYFTASVIGYGVGLLFTFAALYFMETGQPALLYLVPCTLLTTMVIGCCRGEFKLLWNGDKKCPKKDDDLRDDTTEHVIPATVPQSNTDDNDSIRISISSSSSTDELLK</sequence>
<evidence type="ECO:0000256" key="4">
    <source>
        <dbReference type="ARBA" id="ARBA00022753"/>
    </source>
</evidence>
<dbReference type="SUPFAM" id="SSF52025">
    <property type="entry name" value="PA domain"/>
    <property type="match status" value="1"/>
</dbReference>
<feature type="signal peptide" evidence="10">
    <location>
        <begin position="1"/>
        <end position="20"/>
    </location>
</feature>
<feature type="compositionally biased region" description="Low complexity" evidence="8">
    <location>
        <begin position="542"/>
        <end position="557"/>
    </location>
</feature>
<dbReference type="GO" id="GO:0098554">
    <property type="term" value="C:cytoplasmic side of endoplasmic reticulum membrane"/>
    <property type="evidence" value="ECO:0007669"/>
    <property type="project" value="TreeGrafter"/>
</dbReference>
<feature type="transmembrane region" description="Helical" evidence="9">
    <location>
        <begin position="303"/>
        <end position="321"/>
    </location>
</feature>
<evidence type="ECO:0000256" key="5">
    <source>
        <dbReference type="ARBA" id="ARBA00022801"/>
    </source>
</evidence>
<dbReference type="GO" id="GO:0033619">
    <property type="term" value="P:membrane protein proteolysis"/>
    <property type="evidence" value="ECO:0007669"/>
    <property type="project" value="TreeGrafter"/>
</dbReference>
<name>A0A210PFN5_MIZYE</name>
<dbReference type="Gene3D" id="1.20.1440.80">
    <property type="entry name" value="Gap junction channel protein cysteine-rich domain"/>
    <property type="match status" value="1"/>
</dbReference>
<keyword evidence="13" id="KW-1185">Reference proteome</keyword>
<dbReference type="InterPro" id="IPR007369">
    <property type="entry name" value="Peptidase_A22B_SPP"/>
</dbReference>
<feature type="transmembrane region" description="Helical" evidence="9">
    <location>
        <begin position="450"/>
        <end position="473"/>
    </location>
</feature>
<feature type="transmembrane region" description="Helical" evidence="9">
    <location>
        <begin position="230"/>
        <end position="252"/>
    </location>
</feature>
<dbReference type="OrthoDB" id="29661at2759"/>
<organism evidence="12 13">
    <name type="scientific">Mizuhopecten yessoensis</name>
    <name type="common">Japanese scallop</name>
    <name type="synonym">Patinopecten yessoensis</name>
    <dbReference type="NCBI Taxonomy" id="6573"/>
    <lineage>
        <taxon>Eukaryota</taxon>
        <taxon>Metazoa</taxon>
        <taxon>Spiralia</taxon>
        <taxon>Lophotrochozoa</taxon>
        <taxon>Mollusca</taxon>
        <taxon>Bivalvia</taxon>
        <taxon>Autobranchia</taxon>
        <taxon>Pteriomorphia</taxon>
        <taxon>Pectinida</taxon>
        <taxon>Pectinoidea</taxon>
        <taxon>Pectinidae</taxon>
        <taxon>Mizuhopecten</taxon>
    </lineage>
</organism>
<feature type="transmembrane region" description="Helical" evidence="9">
    <location>
        <begin position="354"/>
        <end position="376"/>
    </location>
</feature>
<dbReference type="SMART" id="SM00730">
    <property type="entry name" value="PSN"/>
    <property type="match status" value="1"/>
</dbReference>
<evidence type="ECO:0000256" key="2">
    <source>
        <dbReference type="ARBA" id="ARBA00006859"/>
    </source>
</evidence>
<comment type="caution">
    <text evidence="12">The sequence shown here is derived from an EMBL/GenBank/DDBJ whole genome shotgun (WGS) entry which is preliminary data.</text>
</comment>
<dbReference type="InterPro" id="IPR006639">
    <property type="entry name" value="Preselin/SPP"/>
</dbReference>
<dbReference type="Pfam" id="PF02225">
    <property type="entry name" value="PA"/>
    <property type="match status" value="1"/>
</dbReference>
<keyword evidence="3 9" id="KW-0812">Transmembrane</keyword>
<feature type="region of interest" description="Disordered" evidence="8">
    <location>
        <begin position="198"/>
        <end position="226"/>
    </location>
</feature>
<evidence type="ECO:0000256" key="1">
    <source>
        <dbReference type="ARBA" id="ARBA00004337"/>
    </source>
</evidence>
<feature type="region of interest" description="Disordered" evidence="8">
    <location>
        <begin position="514"/>
        <end position="557"/>
    </location>
</feature>
<dbReference type="PANTHER" id="PTHR12174:SF103">
    <property type="entry name" value="INTRAMEMBRANE PROTEASE (IMPAS) FAMILY"/>
    <property type="match status" value="1"/>
</dbReference>
<keyword evidence="4" id="KW-0967">Endosome</keyword>
<accession>A0A210PFN5</accession>
<keyword evidence="6 9" id="KW-1133">Transmembrane helix</keyword>
<evidence type="ECO:0000313" key="13">
    <source>
        <dbReference type="Proteomes" id="UP000242188"/>
    </source>
</evidence>
<dbReference type="InterPro" id="IPR003137">
    <property type="entry name" value="PA_domain"/>
</dbReference>
<proteinExistence type="inferred from homology"/>
<dbReference type="PANTHER" id="PTHR12174">
    <property type="entry name" value="SIGNAL PEPTIDE PEPTIDASE"/>
    <property type="match status" value="1"/>
</dbReference>
<dbReference type="GO" id="GO:0010008">
    <property type="term" value="C:endosome membrane"/>
    <property type="evidence" value="ECO:0007669"/>
    <property type="project" value="UniProtKB-SubCell"/>
</dbReference>
<evidence type="ECO:0000256" key="7">
    <source>
        <dbReference type="ARBA" id="ARBA00023136"/>
    </source>
</evidence>
<feature type="compositionally biased region" description="Basic and acidic residues" evidence="8">
    <location>
        <begin position="514"/>
        <end position="524"/>
    </location>
</feature>
<dbReference type="Gene3D" id="3.50.30.30">
    <property type="match status" value="1"/>
</dbReference>
<feature type="transmembrane region" description="Helical" evidence="9">
    <location>
        <begin position="171"/>
        <end position="191"/>
    </location>
</feature>